<organism evidence="2 3">
    <name type="scientific">Streptomyces canus</name>
    <dbReference type="NCBI Taxonomy" id="58343"/>
    <lineage>
        <taxon>Bacteria</taxon>
        <taxon>Bacillati</taxon>
        <taxon>Actinomycetota</taxon>
        <taxon>Actinomycetes</taxon>
        <taxon>Kitasatosporales</taxon>
        <taxon>Streptomycetaceae</taxon>
        <taxon>Streptomyces</taxon>
        <taxon>Streptomyces aurantiacus group</taxon>
    </lineage>
</organism>
<dbReference type="SUPFAM" id="SSF53335">
    <property type="entry name" value="S-adenosyl-L-methionine-dependent methyltransferases"/>
    <property type="match status" value="1"/>
</dbReference>
<dbReference type="Gene3D" id="3.40.50.150">
    <property type="entry name" value="Vaccinia Virus protein VP39"/>
    <property type="match status" value="1"/>
</dbReference>
<proteinExistence type="predicted"/>
<evidence type="ECO:0000313" key="2">
    <source>
        <dbReference type="EMBL" id="MDQ0912419.1"/>
    </source>
</evidence>
<dbReference type="PANTHER" id="PTHR42912">
    <property type="entry name" value="METHYLTRANSFERASE"/>
    <property type="match status" value="1"/>
</dbReference>
<gene>
    <name evidence="2" type="ORF">QFZ22_008404</name>
</gene>
<dbReference type="Proteomes" id="UP001234216">
    <property type="component" value="Unassembled WGS sequence"/>
</dbReference>
<dbReference type="EMBL" id="JAUSZV010000005">
    <property type="protein sequence ID" value="MDQ0912419.1"/>
    <property type="molecule type" value="Genomic_DNA"/>
</dbReference>
<dbReference type="Pfam" id="PF08241">
    <property type="entry name" value="Methyltransf_11"/>
    <property type="match status" value="1"/>
</dbReference>
<dbReference type="Gene3D" id="1.10.8.900">
    <property type="match status" value="1"/>
</dbReference>
<dbReference type="InterPro" id="IPR029063">
    <property type="entry name" value="SAM-dependent_MTases_sf"/>
</dbReference>
<dbReference type="InterPro" id="IPR013216">
    <property type="entry name" value="Methyltransf_11"/>
</dbReference>
<evidence type="ECO:0000259" key="1">
    <source>
        <dbReference type="Pfam" id="PF08241"/>
    </source>
</evidence>
<keyword evidence="2" id="KW-0808">Transferase</keyword>
<evidence type="ECO:0000313" key="3">
    <source>
        <dbReference type="Proteomes" id="UP001234216"/>
    </source>
</evidence>
<feature type="domain" description="Methyltransferase type 11" evidence="1">
    <location>
        <begin position="48"/>
        <end position="137"/>
    </location>
</feature>
<comment type="caution">
    <text evidence="2">The sequence shown here is derived from an EMBL/GenBank/DDBJ whole genome shotgun (WGS) entry which is preliminary data.</text>
</comment>
<accession>A0AAW8FRR1</accession>
<name>A0AAW8FRR1_9ACTN</name>
<keyword evidence="2" id="KW-0489">Methyltransferase</keyword>
<dbReference type="PANTHER" id="PTHR42912:SF80">
    <property type="entry name" value="METHYLTRANSFERASE DOMAIN-CONTAINING PROTEIN"/>
    <property type="match status" value="1"/>
</dbReference>
<dbReference type="RefSeq" id="WP_306984773.1">
    <property type="nucleotide sequence ID" value="NZ_JAUSYQ010000002.1"/>
</dbReference>
<dbReference type="GO" id="GO:0008757">
    <property type="term" value="F:S-adenosylmethionine-dependent methyltransferase activity"/>
    <property type="evidence" value="ECO:0007669"/>
    <property type="project" value="InterPro"/>
</dbReference>
<protein>
    <submittedName>
        <fullName evidence="2">SAM-dependent methyltransferase</fullName>
    </submittedName>
</protein>
<dbReference type="AlphaFoldDB" id="A0AAW8FRR1"/>
<dbReference type="InterPro" id="IPR050508">
    <property type="entry name" value="Methyltransf_Superfamily"/>
</dbReference>
<sequence>MTDSLPTSAPAKSFDRIAKTYDATRDGDARGRAVAALVIPHLVPGPVLEVGIGTGAVAAALARAGHPAHGVDISAEMLRQARQRLGARIVRGDARALPYAPGSVPNVLCAHVLHLVGDMDTAVREAARVLAPGGRLVAVHGETYADPQADVTEAMTPLDPLRERPDTLDGLAHAAGAAGLRTVTQYALGPNERGFSPEDFAGAMEARQYPYLWDVPEPVWRELVEPVIAALRALPEPARPRPLQWWSPLSVFAKDD</sequence>
<reference evidence="2" key="1">
    <citation type="submission" date="2023-07" db="EMBL/GenBank/DDBJ databases">
        <title>Comparative genomics of wheat-associated soil bacteria to identify genetic determinants of phenazine resistance.</title>
        <authorList>
            <person name="Mouncey N."/>
        </authorList>
    </citation>
    <scope>NUCLEOTIDE SEQUENCE</scope>
    <source>
        <strain evidence="2">V4I22</strain>
    </source>
</reference>
<dbReference type="GO" id="GO:0032259">
    <property type="term" value="P:methylation"/>
    <property type="evidence" value="ECO:0007669"/>
    <property type="project" value="UniProtKB-KW"/>
</dbReference>
<dbReference type="CDD" id="cd02440">
    <property type="entry name" value="AdoMet_MTases"/>
    <property type="match status" value="1"/>
</dbReference>